<feature type="transmembrane region" description="Helical" evidence="1">
    <location>
        <begin position="383"/>
        <end position="403"/>
    </location>
</feature>
<feature type="transmembrane region" description="Helical" evidence="1">
    <location>
        <begin position="424"/>
        <end position="441"/>
    </location>
</feature>
<feature type="signal peptide" evidence="2">
    <location>
        <begin position="1"/>
        <end position="25"/>
    </location>
</feature>
<feature type="transmembrane region" description="Helical" evidence="1">
    <location>
        <begin position="340"/>
        <end position="363"/>
    </location>
</feature>
<dbReference type="Proteomes" id="UP000635245">
    <property type="component" value="Unassembled WGS sequence"/>
</dbReference>
<organism evidence="3 4">
    <name type="scientific">Prauserella cavernicola</name>
    <dbReference type="NCBI Taxonomy" id="2800127"/>
    <lineage>
        <taxon>Bacteria</taxon>
        <taxon>Bacillati</taxon>
        <taxon>Actinomycetota</taxon>
        <taxon>Actinomycetes</taxon>
        <taxon>Pseudonocardiales</taxon>
        <taxon>Pseudonocardiaceae</taxon>
        <taxon>Prauserella</taxon>
    </lineage>
</organism>
<feature type="chain" id="PRO_5036680352" evidence="2">
    <location>
        <begin position="26"/>
        <end position="862"/>
    </location>
</feature>
<dbReference type="AlphaFoldDB" id="A0A934QNY5"/>
<sequence>MLLRRPVVALAVAAAALLVALPAAAAPLFLASAGNATLRQLTDASCSWQSGLQLSAAVPMSPTPEAPDDPTGAELVDRRVDTVREQTRDLPHLSEPVVTLSTGAAVSPAADPDQSVVTLVARDGFAGHVDVVEGGDGPGVWLPDRFARTQGLSAGDRVTLFGEDGGTSTRVAAVFRDLRSVPEQPYWCSLRETIHGTPLGNAPVYPVALAPRDEVLSVAENGDAGMRIERAVDTEGLTTVGGRPTAEGLDRLRATTVASPEPGIFDDSAPYGAAFTSSLGDMVNRSELVLAALTGTVVPLAAAGTLAGLVIAAAAGAFWADRRRAELTVLSARGVGPVALGGKAALETAGAVVLGAVAGWAGAHGLVAAVGPSPLVTPGATRASLVAAAVALVAALAAVAGVAGFRAGRLHDTRPARHRRWARVPWEVLPLGAAVACWFALDSDVQVRAAEAVGTVARIPPRLIVAPVLLAIGLAMLGARLVRWVLTRLRTRALTMNRPAAFLALRRVSAAPLVASVLVGAVAVPVALAGFGATVTGSVDRTMHAESQLIVGADAVLTLEERAPVPPELAGRAGVVTRYVDARLGDTTVHVLGVDPETFAAAAFWDPALPGPALTELLDRVAEPGGAAVAGVAAEDAGSVLTIRDGHRELTLTAVAQLPGKQAGYPLVLVDRALLEELAPTAQSQLWARGDPDEIVAAASAAGLPVSAVARAEDVQASGVYAGITYTFDFLAAVSLLTGVVIVVGLLLYLDARSRARRSASVLLRRMGVGAAAHWRALLLEVGGLLLAGFAAGTALAAVVIALTAADYDLDPGTAPGTLVAVPWPVVAVLAVATALTAVLASAAAQRAASAARPSEVLRDTR</sequence>
<dbReference type="EMBL" id="JAENJH010000001">
    <property type="protein sequence ID" value="MBK1782828.1"/>
    <property type="molecule type" value="Genomic_DNA"/>
</dbReference>
<keyword evidence="4" id="KW-1185">Reference proteome</keyword>
<feature type="transmembrane region" description="Helical" evidence="1">
    <location>
        <begin position="507"/>
        <end position="533"/>
    </location>
</feature>
<keyword evidence="1" id="KW-0472">Membrane</keyword>
<feature type="transmembrane region" description="Helical" evidence="1">
    <location>
        <begin position="785"/>
        <end position="806"/>
    </location>
</feature>
<feature type="transmembrane region" description="Helical" evidence="1">
    <location>
        <begin position="730"/>
        <end position="750"/>
    </location>
</feature>
<keyword evidence="2" id="KW-0732">Signal</keyword>
<proteinExistence type="predicted"/>
<protein>
    <submittedName>
        <fullName evidence="3">ABC transporter permease</fullName>
    </submittedName>
</protein>
<evidence type="ECO:0000256" key="2">
    <source>
        <dbReference type="SAM" id="SignalP"/>
    </source>
</evidence>
<evidence type="ECO:0000256" key="1">
    <source>
        <dbReference type="SAM" id="Phobius"/>
    </source>
</evidence>
<accession>A0A934QNY5</accession>
<feature type="transmembrane region" description="Helical" evidence="1">
    <location>
        <begin position="288"/>
        <end position="319"/>
    </location>
</feature>
<feature type="transmembrane region" description="Helical" evidence="1">
    <location>
        <begin position="464"/>
        <end position="486"/>
    </location>
</feature>
<comment type="caution">
    <text evidence="3">The sequence shown here is derived from an EMBL/GenBank/DDBJ whole genome shotgun (WGS) entry which is preliminary data.</text>
</comment>
<evidence type="ECO:0000313" key="4">
    <source>
        <dbReference type="Proteomes" id="UP000635245"/>
    </source>
</evidence>
<dbReference type="InterPro" id="IPR006311">
    <property type="entry name" value="TAT_signal"/>
</dbReference>
<feature type="transmembrane region" description="Helical" evidence="1">
    <location>
        <begin position="826"/>
        <end position="845"/>
    </location>
</feature>
<dbReference type="PROSITE" id="PS51318">
    <property type="entry name" value="TAT"/>
    <property type="match status" value="1"/>
</dbReference>
<name>A0A934QNY5_9PSEU</name>
<reference evidence="3" key="1">
    <citation type="submission" date="2020-12" db="EMBL/GenBank/DDBJ databases">
        <title>Prauserella sp. ASG 168, a novel actinomycete isolated from cave rock.</title>
        <authorList>
            <person name="Suriyachadkun C."/>
        </authorList>
    </citation>
    <scope>NUCLEOTIDE SEQUENCE</scope>
    <source>
        <strain evidence="3">ASG 168</strain>
    </source>
</reference>
<keyword evidence="1" id="KW-1133">Transmembrane helix</keyword>
<keyword evidence="1" id="KW-0812">Transmembrane</keyword>
<gene>
    <name evidence="3" type="ORF">JHE00_00720</name>
</gene>
<evidence type="ECO:0000313" key="3">
    <source>
        <dbReference type="EMBL" id="MBK1782828.1"/>
    </source>
</evidence>